<evidence type="ECO:0000313" key="1">
    <source>
        <dbReference type="EMBL" id="SEA07862.1"/>
    </source>
</evidence>
<keyword evidence="2" id="KW-1185">Reference proteome</keyword>
<dbReference type="EMBL" id="FNQF01000003">
    <property type="protein sequence ID" value="SEA07862.1"/>
    <property type="molecule type" value="Genomic_DNA"/>
</dbReference>
<accession>A0A1H3YAB0</accession>
<dbReference type="AlphaFoldDB" id="A0A1H3YAB0"/>
<gene>
    <name evidence="1" type="ORF">SAMN05421540_10365</name>
</gene>
<proteinExistence type="predicted"/>
<protein>
    <submittedName>
        <fullName evidence="1">Uncharacterized protein</fullName>
    </submittedName>
</protein>
<dbReference type="Proteomes" id="UP000198820">
    <property type="component" value="Unassembled WGS sequence"/>
</dbReference>
<organism evidence="1 2">
    <name type="scientific">Psychroflexus halocasei</name>
    <dbReference type="NCBI Taxonomy" id="908615"/>
    <lineage>
        <taxon>Bacteria</taxon>
        <taxon>Pseudomonadati</taxon>
        <taxon>Bacteroidota</taxon>
        <taxon>Flavobacteriia</taxon>
        <taxon>Flavobacteriales</taxon>
        <taxon>Flavobacteriaceae</taxon>
        <taxon>Psychroflexus</taxon>
    </lineage>
</organism>
<reference evidence="1 2" key="1">
    <citation type="submission" date="2016-10" db="EMBL/GenBank/DDBJ databases">
        <authorList>
            <person name="de Groot N.N."/>
        </authorList>
    </citation>
    <scope>NUCLEOTIDE SEQUENCE [LARGE SCALE GENOMIC DNA]</scope>
    <source>
        <strain evidence="1 2">DSM 23581</strain>
    </source>
</reference>
<evidence type="ECO:0000313" key="2">
    <source>
        <dbReference type="Proteomes" id="UP000198820"/>
    </source>
</evidence>
<name>A0A1H3YAB0_9FLAO</name>
<sequence length="107" mass="12201">MPTAVAESCFGMRDTYRNELIKDSFKVTSNKAFTYNGQRIESGTNLINIDDIFHLVADGYSSIVFGEKFIENANFAQDVYQFNFEIMTFDGKKLTNNIKLKIDIGSY</sequence>